<dbReference type="SMART" id="SM01117">
    <property type="entry name" value="Cyt-b5"/>
    <property type="match status" value="1"/>
</dbReference>
<dbReference type="KEGG" id="dpl:KGM_202961"/>
<dbReference type="GO" id="GO:0005758">
    <property type="term" value="C:mitochondrial intermembrane space"/>
    <property type="evidence" value="ECO:0007669"/>
    <property type="project" value="UniProtKB-SubCell"/>
</dbReference>
<reference evidence="15 16" key="1">
    <citation type="journal article" date="2011" name="Cell">
        <title>The monarch butterfly genome yields insights into long-distance migration.</title>
        <authorList>
            <person name="Zhan S."/>
            <person name="Merlin C."/>
            <person name="Boore J.L."/>
            <person name="Reppert S.M."/>
        </authorList>
    </citation>
    <scope>NUCLEOTIDE SEQUENCE [LARGE SCALE GENOMIC DNA]</scope>
    <source>
        <strain evidence="15">F-2</strain>
    </source>
</reference>
<dbReference type="FunFam" id="3.10.120.10:FF:000007">
    <property type="entry name" value="Sulfite oxidase, mitochondrial"/>
    <property type="match status" value="1"/>
</dbReference>
<evidence type="ECO:0000256" key="12">
    <source>
        <dbReference type="ARBA" id="ARBA00023004"/>
    </source>
</evidence>
<dbReference type="PROSITE" id="PS00191">
    <property type="entry name" value="CYTOCHROME_B5_1"/>
    <property type="match status" value="1"/>
</dbReference>
<keyword evidence="13" id="KW-0496">Mitochondrion</keyword>
<evidence type="ECO:0000256" key="13">
    <source>
        <dbReference type="ARBA" id="ARBA00023128"/>
    </source>
</evidence>
<dbReference type="InterPro" id="IPR000572">
    <property type="entry name" value="OxRdtase_Mopterin-bd_dom"/>
</dbReference>
<dbReference type="PANTHER" id="PTHR19372:SF7">
    <property type="entry name" value="SULFITE OXIDASE, MITOCHONDRIAL"/>
    <property type="match status" value="1"/>
</dbReference>
<evidence type="ECO:0000256" key="1">
    <source>
        <dbReference type="ARBA" id="ARBA00001924"/>
    </source>
</evidence>
<dbReference type="GO" id="GO:0006790">
    <property type="term" value="P:sulfur compound metabolic process"/>
    <property type="evidence" value="ECO:0007669"/>
    <property type="project" value="UniProtKB-UniPathway"/>
</dbReference>
<comment type="caution">
    <text evidence="15">The sequence shown here is derived from an EMBL/GenBank/DDBJ whole genome shotgun (WGS) entry which is preliminary data.</text>
</comment>
<dbReference type="SUPFAM" id="SSF55856">
    <property type="entry name" value="Cytochrome b5-like heme/steroid binding domain"/>
    <property type="match status" value="1"/>
</dbReference>
<sequence length="546" mass="61729">MSLRTISIRNLFRQKKVFHFTPCIIQSQKQYEDRYSNRSWKNENISVGLLASLILGTQLTENNDNENKQNESELHQQAGAKRPDLPTYRAEEVSQHNNERSFWVTYKQGVYDVTSFLPSHPGGEQIYNAAGLSVEPFWNVYGMHKTKEIYELLESYRIGNLHEDDLVDHSDEEMWAKEPFRDKRLCVKTARPFNAETPPAEQVRHFDTPAELFYVRQHMPVPDLDGSCHRLTVLVEGEGERRLQLSVDELNRFKRQEVRAALMCAGNRRSEMNLVKPVKGLSWRTGAIGNAVWGGVLLRDVLLAAGVSDKDTEGKHVTLMGADMDATGTYFSTSIPLSHALDERARVLLATSMNGAPLTKDHGHPLRVVVPGAPAVRSVKWLQCIKVSSEESPSHWHQRDYRSFGPSVSWETADFPSAPPVYSLPVTSAVCSPEDGDTVRPRRGALHVQGYAYSGGGAKIIRVEVSTDRGATWREARLRSDSAPPREHYSWTLWDVDLPAAGPQMEIWVKATDSNFNAQPENFRDIWNIRGILSNAYHKIKVNVEQ</sequence>
<dbReference type="InterPro" id="IPR036374">
    <property type="entry name" value="OxRdtase_Mopterin-bd_sf"/>
</dbReference>
<evidence type="ECO:0000313" key="16">
    <source>
        <dbReference type="Proteomes" id="UP000007151"/>
    </source>
</evidence>
<evidence type="ECO:0000256" key="6">
    <source>
        <dbReference type="ARBA" id="ARBA00011738"/>
    </source>
</evidence>
<dbReference type="EC" id="1.8.3.1" evidence="7"/>
<keyword evidence="11" id="KW-0560">Oxidoreductase</keyword>
<evidence type="ECO:0000313" key="15">
    <source>
        <dbReference type="EMBL" id="OWR49752.1"/>
    </source>
</evidence>
<dbReference type="FunCoup" id="A0A212F7P2">
    <property type="interactions" value="1069"/>
</dbReference>
<dbReference type="UniPathway" id="UPA00096"/>
<evidence type="ECO:0000256" key="5">
    <source>
        <dbReference type="ARBA" id="ARBA00004971"/>
    </source>
</evidence>
<dbReference type="InterPro" id="IPR022407">
    <property type="entry name" value="OxRdtase_Mopterin_BS"/>
</dbReference>
<evidence type="ECO:0000256" key="2">
    <source>
        <dbReference type="ARBA" id="ARBA00001970"/>
    </source>
</evidence>
<dbReference type="InterPro" id="IPR014756">
    <property type="entry name" value="Ig_E-set"/>
</dbReference>
<dbReference type="GO" id="GO:0043546">
    <property type="term" value="F:molybdopterin cofactor binding"/>
    <property type="evidence" value="ECO:0007669"/>
    <property type="project" value="InterPro"/>
</dbReference>
<comment type="cofactor">
    <cofactor evidence="1">
        <name>Mo-molybdopterin</name>
        <dbReference type="ChEBI" id="CHEBI:71302"/>
    </cofactor>
</comment>
<evidence type="ECO:0000256" key="10">
    <source>
        <dbReference type="ARBA" id="ARBA00022723"/>
    </source>
</evidence>
<keyword evidence="12" id="KW-0408">Iron</keyword>
<dbReference type="GO" id="GO:0008482">
    <property type="term" value="F:sulfite oxidase activity"/>
    <property type="evidence" value="ECO:0007669"/>
    <property type="project" value="UniProtKB-EC"/>
</dbReference>
<keyword evidence="8" id="KW-0500">Molybdenum</keyword>
<dbReference type="InterPro" id="IPR005066">
    <property type="entry name" value="MoCF_OxRdtse_dimer"/>
</dbReference>
<dbReference type="GO" id="GO:0030151">
    <property type="term" value="F:molybdenum ion binding"/>
    <property type="evidence" value="ECO:0007669"/>
    <property type="project" value="InterPro"/>
</dbReference>
<dbReference type="STRING" id="278856.A0A212F7P2"/>
<dbReference type="GO" id="GO:0020037">
    <property type="term" value="F:heme binding"/>
    <property type="evidence" value="ECO:0007669"/>
    <property type="project" value="InterPro"/>
</dbReference>
<dbReference type="Gene3D" id="3.90.420.10">
    <property type="entry name" value="Oxidoreductase, molybdopterin-binding domain"/>
    <property type="match status" value="1"/>
</dbReference>
<evidence type="ECO:0000256" key="9">
    <source>
        <dbReference type="ARBA" id="ARBA00022617"/>
    </source>
</evidence>
<dbReference type="PANTHER" id="PTHR19372">
    <property type="entry name" value="SULFITE REDUCTASE"/>
    <property type="match status" value="1"/>
</dbReference>
<evidence type="ECO:0000256" key="8">
    <source>
        <dbReference type="ARBA" id="ARBA00022505"/>
    </source>
</evidence>
<dbReference type="OrthoDB" id="10051395at2759"/>
<dbReference type="Pfam" id="PF00173">
    <property type="entry name" value="Cyt-b5"/>
    <property type="match status" value="1"/>
</dbReference>
<dbReference type="eggNOG" id="KOG0535">
    <property type="taxonomic scope" value="Eukaryota"/>
</dbReference>
<comment type="pathway">
    <text evidence="4">Sulfur metabolism.</text>
</comment>
<dbReference type="SUPFAM" id="SSF81296">
    <property type="entry name" value="E set domains"/>
    <property type="match status" value="1"/>
</dbReference>
<organism evidence="15 16">
    <name type="scientific">Danaus plexippus plexippus</name>
    <dbReference type="NCBI Taxonomy" id="278856"/>
    <lineage>
        <taxon>Eukaryota</taxon>
        <taxon>Metazoa</taxon>
        <taxon>Ecdysozoa</taxon>
        <taxon>Arthropoda</taxon>
        <taxon>Hexapoda</taxon>
        <taxon>Insecta</taxon>
        <taxon>Pterygota</taxon>
        <taxon>Neoptera</taxon>
        <taxon>Endopterygota</taxon>
        <taxon>Lepidoptera</taxon>
        <taxon>Glossata</taxon>
        <taxon>Ditrysia</taxon>
        <taxon>Papilionoidea</taxon>
        <taxon>Nymphalidae</taxon>
        <taxon>Danainae</taxon>
        <taxon>Danaini</taxon>
        <taxon>Danaina</taxon>
        <taxon>Danaus</taxon>
        <taxon>Danaus</taxon>
    </lineage>
</organism>
<evidence type="ECO:0000256" key="3">
    <source>
        <dbReference type="ARBA" id="ARBA00004569"/>
    </source>
</evidence>
<dbReference type="Proteomes" id="UP000007151">
    <property type="component" value="Unassembled WGS sequence"/>
</dbReference>
<comment type="subunit">
    <text evidence="6">Homodimer.</text>
</comment>
<dbReference type="Gene3D" id="3.10.120.10">
    <property type="entry name" value="Cytochrome b5-like heme/steroid binding domain"/>
    <property type="match status" value="1"/>
</dbReference>
<dbReference type="PROSITE" id="PS50255">
    <property type="entry name" value="CYTOCHROME_B5_2"/>
    <property type="match status" value="1"/>
</dbReference>
<dbReference type="InterPro" id="IPR001199">
    <property type="entry name" value="Cyt_B5-like_heme/steroid-bd"/>
</dbReference>
<feature type="compositionally biased region" description="Basic and acidic residues" evidence="14">
    <location>
        <begin position="65"/>
        <end position="74"/>
    </location>
</feature>
<dbReference type="InterPro" id="IPR008335">
    <property type="entry name" value="Mopterin_OxRdtase_euk"/>
</dbReference>
<evidence type="ECO:0000256" key="7">
    <source>
        <dbReference type="ARBA" id="ARBA00012505"/>
    </source>
</evidence>
<keyword evidence="10" id="KW-0479">Metal-binding</keyword>
<name>A0A212F7P2_DANPL</name>
<dbReference type="SUPFAM" id="SSF56524">
    <property type="entry name" value="Oxidoreductase molybdopterin-binding domain"/>
    <property type="match status" value="1"/>
</dbReference>
<dbReference type="Gene3D" id="2.60.40.650">
    <property type="match status" value="1"/>
</dbReference>
<dbReference type="FunFam" id="3.90.420.10:FF:000002">
    <property type="entry name" value="sulfite oxidase, mitochondrial"/>
    <property type="match status" value="1"/>
</dbReference>
<feature type="region of interest" description="Disordered" evidence="14">
    <location>
        <begin position="62"/>
        <end position="85"/>
    </location>
</feature>
<comment type="pathway">
    <text evidence="5">Energy metabolism; sulfur metabolism.</text>
</comment>
<evidence type="ECO:0000256" key="4">
    <source>
        <dbReference type="ARBA" id="ARBA00004678"/>
    </source>
</evidence>
<evidence type="ECO:0000256" key="14">
    <source>
        <dbReference type="SAM" id="MobiDB-lite"/>
    </source>
</evidence>
<dbReference type="EMBL" id="AGBW02009848">
    <property type="protein sequence ID" value="OWR49752.1"/>
    <property type="molecule type" value="Genomic_DNA"/>
</dbReference>
<comment type="subcellular location">
    <subcellularLocation>
        <location evidence="3">Mitochondrion intermembrane space</location>
    </subcellularLocation>
</comment>
<protein>
    <recommendedName>
        <fullName evidence="7">sulfite oxidase</fullName>
        <ecNumber evidence="7">1.8.3.1</ecNumber>
    </recommendedName>
</protein>
<dbReference type="PRINTS" id="PR00407">
    <property type="entry name" value="EUMOPTERIN"/>
</dbReference>
<dbReference type="Pfam" id="PF00174">
    <property type="entry name" value="Oxidored_molyb"/>
    <property type="match status" value="1"/>
</dbReference>
<dbReference type="PROSITE" id="PS00559">
    <property type="entry name" value="MOLYBDOPTERIN_EUK"/>
    <property type="match status" value="1"/>
</dbReference>
<gene>
    <name evidence="15" type="ORF">KGM_202961</name>
</gene>
<dbReference type="AlphaFoldDB" id="A0A212F7P2"/>
<dbReference type="eggNOG" id="KOG4576">
    <property type="taxonomic scope" value="Eukaryota"/>
</dbReference>
<dbReference type="InterPro" id="IPR018506">
    <property type="entry name" value="Cyt_B5_heme-BS"/>
</dbReference>
<accession>A0A212F7P2</accession>
<comment type="cofactor">
    <cofactor evidence="2">
        <name>heme b</name>
        <dbReference type="ChEBI" id="CHEBI:60344"/>
    </cofactor>
</comment>
<dbReference type="Pfam" id="PF03404">
    <property type="entry name" value="Mo-co_dimer"/>
    <property type="match status" value="1"/>
</dbReference>
<keyword evidence="9" id="KW-0349">Heme</keyword>
<dbReference type="InterPro" id="IPR036400">
    <property type="entry name" value="Cyt_B5-like_heme/steroid_sf"/>
</dbReference>
<proteinExistence type="predicted"/>
<keyword evidence="16" id="KW-1185">Reference proteome</keyword>
<evidence type="ECO:0000256" key="11">
    <source>
        <dbReference type="ARBA" id="ARBA00023002"/>
    </source>
</evidence>